<gene>
    <name evidence="3" type="ORF">BTJ39_01965</name>
</gene>
<dbReference type="Pfam" id="PF13561">
    <property type="entry name" value="adh_short_C2"/>
    <property type="match status" value="1"/>
</dbReference>
<dbReference type="PANTHER" id="PTHR43639:SF1">
    <property type="entry name" value="SHORT-CHAIN DEHYDROGENASE_REDUCTASE FAMILY PROTEIN"/>
    <property type="match status" value="1"/>
</dbReference>
<dbReference type="InterPro" id="IPR036291">
    <property type="entry name" value="NAD(P)-bd_dom_sf"/>
</dbReference>
<dbReference type="STRING" id="1926881.BTJ39_01965"/>
<evidence type="ECO:0000256" key="2">
    <source>
        <dbReference type="ARBA" id="ARBA00023002"/>
    </source>
</evidence>
<sequence>MNELQGKRALVTGASRGIGAGIALALAKKGADVAITYEHAADRAAGVVRAIEKTGRRGFAIQADSADAEAVQRSVEQAVNQLGGLDILVNNAGIARLGGLDELSLADIDALLNVNIRSAILASRAAIPHLGQGGRIITTGSSTAERVPQPGLTMYALTKSALLSFTRGLARDLGPKGITVNLLQPGPVDTDMNPASGGEFAEENRRLTALGRYGTPDEIGATVAFLASPAASYLTGSAITVDGGFNA</sequence>
<evidence type="ECO:0000313" key="4">
    <source>
        <dbReference type="Proteomes" id="UP000190667"/>
    </source>
</evidence>
<dbReference type="GO" id="GO:0016491">
    <property type="term" value="F:oxidoreductase activity"/>
    <property type="evidence" value="ECO:0007669"/>
    <property type="project" value="UniProtKB-KW"/>
</dbReference>
<evidence type="ECO:0000256" key="1">
    <source>
        <dbReference type="ARBA" id="ARBA00006484"/>
    </source>
</evidence>
<comment type="caution">
    <text evidence="3">The sequence shown here is derived from an EMBL/GenBank/DDBJ whole genome shotgun (WGS) entry which is preliminary data.</text>
</comment>
<dbReference type="AlphaFoldDB" id="A0A1S8YT70"/>
<protein>
    <submittedName>
        <fullName evidence="3">Oxidoreductase</fullName>
    </submittedName>
</protein>
<name>A0A1S8YT70_9GAMM</name>
<dbReference type="RefSeq" id="WP_078000972.1">
    <property type="nucleotide sequence ID" value="NZ_MRUL01000001.1"/>
</dbReference>
<dbReference type="FunFam" id="3.40.50.720:FF:000084">
    <property type="entry name" value="Short-chain dehydrogenase reductase"/>
    <property type="match status" value="1"/>
</dbReference>
<dbReference type="InterPro" id="IPR002347">
    <property type="entry name" value="SDR_fam"/>
</dbReference>
<evidence type="ECO:0000313" key="3">
    <source>
        <dbReference type="EMBL" id="OON41947.1"/>
    </source>
</evidence>
<reference evidence="3 4" key="1">
    <citation type="submission" date="2016-12" db="EMBL/GenBank/DDBJ databases">
        <title>Izhakiella australiana sp. nov. of genus Izhakiella isolated from Australian desert.</title>
        <authorList>
            <person name="Ji M."/>
        </authorList>
    </citation>
    <scope>NUCLEOTIDE SEQUENCE [LARGE SCALE GENOMIC DNA]</scope>
    <source>
        <strain evidence="3 4">D4N98</strain>
    </source>
</reference>
<dbReference type="PRINTS" id="PR00080">
    <property type="entry name" value="SDRFAMILY"/>
</dbReference>
<dbReference type="Gene3D" id="3.40.50.720">
    <property type="entry name" value="NAD(P)-binding Rossmann-like Domain"/>
    <property type="match status" value="1"/>
</dbReference>
<dbReference type="SUPFAM" id="SSF51735">
    <property type="entry name" value="NAD(P)-binding Rossmann-fold domains"/>
    <property type="match status" value="1"/>
</dbReference>
<dbReference type="PRINTS" id="PR00081">
    <property type="entry name" value="GDHRDH"/>
</dbReference>
<dbReference type="CDD" id="cd05233">
    <property type="entry name" value="SDR_c"/>
    <property type="match status" value="1"/>
</dbReference>
<organism evidence="3 4">
    <name type="scientific">Izhakiella australiensis</name>
    <dbReference type="NCBI Taxonomy" id="1926881"/>
    <lineage>
        <taxon>Bacteria</taxon>
        <taxon>Pseudomonadati</taxon>
        <taxon>Pseudomonadota</taxon>
        <taxon>Gammaproteobacteria</taxon>
        <taxon>Enterobacterales</taxon>
        <taxon>Erwiniaceae</taxon>
        <taxon>Izhakiella</taxon>
    </lineage>
</organism>
<keyword evidence="2" id="KW-0560">Oxidoreductase</keyword>
<comment type="similarity">
    <text evidence="1">Belongs to the short-chain dehydrogenases/reductases (SDR) family.</text>
</comment>
<dbReference type="Proteomes" id="UP000190667">
    <property type="component" value="Unassembled WGS sequence"/>
</dbReference>
<dbReference type="EMBL" id="MRUL01000001">
    <property type="protein sequence ID" value="OON41947.1"/>
    <property type="molecule type" value="Genomic_DNA"/>
</dbReference>
<dbReference type="PANTHER" id="PTHR43639">
    <property type="entry name" value="OXIDOREDUCTASE, SHORT-CHAIN DEHYDROGENASE/REDUCTASE FAMILY (AFU_ORTHOLOGUE AFUA_5G02870)"/>
    <property type="match status" value="1"/>
</dbReference>
<proteinExistence type="inferred from homology"/>
<dbReference type="OrthoDB" id="5898578at2"/>
<keyword evidence="4" id="KW-1185">Reference proteome</keyword>
<accession>A0A1S8YT70</accession>